<dbReference type="EMBL" id="CM026426">
    <property type="protein sequence ID" value="KAG0573604.1"/>
    <property type="molecule type" value="Genomic_DNA"/>
</dbReference>
<keyword evidence="2" id="KW-1185">Reference proteome</keyword>
<accession>A0A8T0HRP8</accession>
<sequence length="178" mass="20282">MNNFEGAPGTLLLLSSSATHPIDALSFLPGLRVSAMFAYVTIQAKRKLQEYVRQSKYLFMCLHEDQYLEVGVCKSVVPEYCELLLSRERSVLSERLRARSRKSPLASNPRLVINVLRNFNAVDGWSKRPEFVQAILAVSRPYYNCVASIWCRSVPEDPEVVCIEQDFWPLFPVCYGSN</sequence>
<comment type="caution">
    <text evidence="1">The sequence shown here is derived from an EMBL/GenBank/DDBJ whole genome shotgun (WGS) entry which is preliminary data.</text>
</comment>
<name>A0A8T0HRP8_CERPU</name>
<proteinExistence type="predicted"/>
<reference evidence="1" key="1">
    <citation type="submission" date="2020-06" db="EMBL/GenBank/DDBJ databases">
        <title>WGS assembly of Ceratodon purpureus strain R40.</title>
        <authorList>
            <person name="Carey S.B."/>
            <person name="Jenkins J."/>
            <person name="Shu S."/>
            <person name="Lovell J.T."/>
            <person name="Sreedasyam A."/>
            <person name="Maumus F."/>
            <person name="Tiley G.P."/>
            <person name="Fernandez-Pozo N."/>
            <person name="Barry K."/>
            <person name="Chen C."/>
            <person name="Wang M."/>
            <person name="Lipzen A."/>
            <person name="Daum C."/>
            <person name="Saski C.A."/>
            <person name="Payton A.C."/>
            <person name="Mcbreen J.C."/>
            <person name="Conrad R.E."/>
            <person name="Kollar L.M."/>
            <person name="Olsson S."/>
            <person name="Huttunen S."/>
            <person name="Landis J.B."/>
            <person name="Wickett N.J."/>
            <person name="Johnson M.G."/>
            <person name="Rensing S.A."/>
            <person name="Grimwood J."/>
            <person name="Schmutz J."/>
            <person name="Mcdaniel S.F."/>
        </authorList>
    </citation>
    <scope>NUCLEOTIDE SEQUENCE</scope>
    <source>
        <strain evidence="1">R40</strain>
    </source>
</reference>
<organism evidence="1 2">
    <name type="scientific">Ceratodon purpureus</name>
    <name type="common">Fire moss</name>
    <name type="synonym">Dicranum purpureum</name>
    <dbReference type="NCBI Taxonomy" id="3225"/>
    <lineage>
        <taxon>Eukaryota</taxon>
        <taxon>Viridiplantae</taxon>
        <taxon>Streptophyta</taxon>
        <taxon>Embryophyta</taxon>
        <taxon>Bryophyta</taxon>
        <taxon>Bryophytina</taxon>
        <taxon>Bryopsida</taxon>
        <taxon>Dicranidae</taxon>
        <taxon>Pseudoditrichales</taxon>
        <taxon>Ditrichaceae</taxon>
        <taxon>Ceratodon</taxon>
    </lineage>
</organism>
<evidence type="ECO:0000313" key="1">
    <source>
        <dbReference type="EMBL" id="KAG0573604.1"/>
    </source>
</evidence>
<evidence type="ECO:0000313" key="2">
    <source>
        <dbReference type="Proteomes" id="UP000822688"/>
    </source>
</evidence>
<gene>
    <name evidence="1" type="ORF">KC19_VG192800</name>
</gene>
<protein>
    <submittedName>
        <fullName evidence="1">Uncharacterized protein</fullName>
    </submittedName>
</protein>
<dbReference type="Proteomes" id="UP000822688">
    <property type="component" value="Chromosome V"/>
</dbReference>
<dbReference type="AlphaFoldDB" id="A0A8T0HRP8"/>